<proteinExistence type="predicted"/>
<sequence length="160" mass="18131">MTFYELTDREGLPAGTDIAAILADPTISYRTLFAILTTYRYTRLNRETLAKLDAGKVLQDDPERTELARESFRAGIAAHATVTPTQALEANRKLVDYMTGTRWQLMQEAREAGESWTTIGAALDMTKQGALDWYKRKIGEQEKYLPQFHDAERARAVVDE</sequence>
<evidence type="ECO:0000313" key="2">
    <source>
        <dbReference type="Proteomes" id="UP000570678"/>
    </source>
</evidence>
<dbReference type="AlphaFoldDB" id="A0A846YP74"/>
<evidence type="ECO:0000313" key="1">
    <source>
        <dbReference type="EMBL" id="NKY60917.1"/>
    </source>
</evidence>
<protein>
    <submittedName>
        <fullName evidence="1">Uncharacterized protein</fullName>
    </submittedName>
</protein>
<dbReference type="RefSeq" id="WP_062980282.1">
    <property type="nucleotide sequence ID" value="NZ_JAAXOT010000031.1"/>
</dbReference>
<comment type="caution">
    <text evidence="1">The sequence shown here is derived from an EMBL/GenBank/DDBJ whole genome shotgun (WGS) entry which is preliminary data.</text>
</comment>
<name>A0A846YP74_9NOCA</name>
<reference evidence="1 2" key="1">
    <citation type="submission" date="2020-04" db="EMBL/GenBank/DDBJ databases">
        <title>MicrobeNet Type strains.</title>
        <authorList>
            <person name="Nicholson A.C."/>
        </authorList>
    </citation>
    <scope>NUCLEOTIDE SEQUENCE [LARGE SCALE GENOMIC DNA]</scope>
    <source>
        <strain evidence="1 2">JCM 3332</strain>
    </source>
</reference>
<dbReference type="Proteomes" id="UP000570678">
    <property type="component" value="Unassembled WGS sequence"/>
</dbReference>
<keyword evidence="2" id="KW-1185">Reference proteome</keyword>
<dbReference type="EMBL" id="JAAXOT010000031">
    <property type="protein sequence ID" value="NKY60917.1"/>
    <property type="molecule type" value="Genomic_DNA"/>
</dbReference>
<organism evidence="1 2">
    <name type="scientific">Nocardia flavorosea</name>
    <dbReference type="NCBI Taxonomy" id="53429"/>
    <lineage>
        <taxon>Bacteria</taxon>
        <taxon>Bacillati</taxon>
        <taxon>Actinomycetota</taxon>
        <taxon>Actinomycetes</taxon>
        <taxon>Mycobacteriales</taxon>
        <taxon>Nocardiaceae</taxon>
        <taxon>Nocardia</taxon>
    </lineage>
</organism>
<gene>
    <name evidence="1" type="ORF">HGA15_33235</name>
</gene>
<accession>A0A846YP74</accession>